<dbReference type="PANTHER" id="PTHR42659">
    <property type="entry name" value="XANTHINE DEHYDROGENASE SUBUNIT C-RELATED"/>
    <property type="match status" value="1"/>
</dbReference>
<dbReference type="Pfam" id="PF00941">
    <property type="entry name" value="FAD_binding_5"/>
    <property type="match status" value="1"/>
</dbReference>
<dbReference type="InterPro" id="IPR036683">
    <property type="entry name" value="CO_DH_flav_C_dom_sf"/>
</dbReference>
<dbReference type="InterPro" id="IPR005107">
    <property type="entry name" value="CO_DH_flav_C"/>
</dbReference>
<dbReference type="EMBL" id="BARU01036070">
    <property type="protein sequence ID" value="GAH87521.1"/>
    <property type="molecule type" value="Genomic_DNA"/>
</dbReference>
<organism evidence="5">
    <name type="scientific">marine sediment metagenome</name>
    <dbReference type="NCBI Taxonomy" id="412755"/>
    <lineage>
        <taxon>unclassified sequences</taxon>
        <taxon>metagenomes</taxon>
        <taxon>ecological metagenomes</taxon>
    </lineage>
</organism>
<keyword evidence="1" id="KW-0285">Flavoprotein</keyword>
<protein>
    <recommendedName>
        <fullName evidence="4">CO dehydrogenase flavoprotein C-terminal domain-containing protein</fullName>
    </recommendedName>
</protein>
<feature type="domain" description="CO dehydrogenase flavoprotein C-terminal" evidence="4">
    <location>
        <begin position="59"/>
        <end position="161"/>
    </location>
</feature>
<evidence type="ECO:0000259" key="4">
    <source>
        <dbReference type="SMART" id="SM01092"/>
    </source>
</evidence>
<dbReference type="GO" id="GO:0050660">
    <property type="term" value="F:flavin adenine dinucleotide binding"/>
    <property type="evidence" value="ECO:0007669"/>
    <property type="project" value="InterPro"/>
</dbReference>
<dbReference type="SUPFAM" id="SSF55447">
    <property type="entry name" value="CO dehydrogenase flavoprotein C-terminal domain-like"/>
    <property type="match status" value="1"/>
</dbReference>
<keyword evidence="3" id="KW-0560">Oxidoreductase</keyword>
<feature type="non-terminal residue" evidence="5">
    <location>
        <position position="1"/>
    </location>
</feature>
<name>X1IYK8_9ZZZZ</name>
<dbReference type="Pfam" id="PF03450">
    <property type="entry name" value="CO_deh_flav_C"/>
    <property type="match status" value="1"/>
</dbReference>
<keyword evidence="2" id="KW-0274">FAD</keyword>
<accession>X1IYK8</accession>
<reference evidence="5" key="1">
    <citation type="journal article" date="2014" name="Front. Microbiol.">
        <title>High frequency of phylogenetically diverse reductive dehalogenase-homologous genes in deep subseafloor sedimentary metagenomes.</title>
        <authorList>
            <person name="Kawai M."/>
            <person name="Futagami T."/>
            <person name="Toyoda A."/>
            <person name="Takaki Y."/>
            <person name="Nishi S."/>
            <person name="Hori S."/>
            <person name="Arai W."/>
            <person name="Tsubouchi T."/>
            <person name="Morono Y."/>
            <person name="Uchiyama I."/>
            <person name="Ito T."/>
            <person name="Fujiyama A."/>
            <person name="Inagaki F."/>
            <person name="Takami H."/>
        </authorList>
    </citation>
    <scope>NUCLEOTIDE SEQUENCE</scope>
    <source>
        <strain evidence="5">Expedition CK06-06</strain>
    </source>
</reference>
<gene>
    <name evidence="5" type="ORF">S03H2_56401</name>
</gene>
<dbReference type="GO" id="GO:0016491">
    <property type="term" value="F:oxidoreductase activity"/>
    <property type="evidence" value="ECO:0007669"/>
    <property type="project" value="UniProtKB-KW"/>
</dbReference>
<evidence type="ECO:0000256" key="3">
    <source>
        <dbReference type="ARBA" id="ARBA00023002"/>
    </source>
</evidence>
<dbReference type="AlphaFoldDB" id="X1IYK8"/>
<dbReference type="SUPFAM" id="SSF56176">
    <property type="entry name" value="FAD-binding/transporter-associated domain-like"/>
    <property type="match status" value="1"/>
</dbReference>
<dbReference type="PANTHER" id="PTHR42659:SF2">
    <property type="entry name" value="XANTHINE DEHYDROGENASE SUBUNIT C-RELATED"/>
    <property type="match status" value="1"/>
</dbReference>
<evidence type="ECO:0000256" key="1">
    <source>
        <dbReference type="ARBA" id="ARBA00022630"/>
    </source>
</evidence>
<dbReference type="Gene3D" id="3.30.465.10">
    <property type="match status" value="1"/>
</dbReference>
<dbReference type="Gene3D" id="3.30.390.50">
    <property type="entry name" value="CO dehydrogenase flavoprotein, C-terminal domain"/>
    <property type="match status" value="1"/>
</dbReference>
<dbReference type="InterPro" id="IPR051312">
    <property type="entry name" value="Diverse_Substr_Oxidored"/>
</dbReference>
<evidence type="ECO:0000313" key="5">
    <source>
        <dbReference type="EMBL" id="GAH87521.1"/>
    </source>
</evidence>
<proteinExistence type="predicted"/>
<evidence type="ECO:0000256" key="2">
    <source>
        <dbReference type="ARBA" id="ARBA00022827"/>
    </source>
</evidence>
<dbReference type="InterPro" id="IPR036318">
    <property type="entry name" value="FAD-bd_PCMH-like_sf"/>
</dbReference>
<comment type="caution">
    <text evidence="5">The sequence shown here is derived from an EMBL/GenBank/DDBJ whole genome shotgun (WGS) entry which is preliminary data.</text>
</comment>
<dbReference type="InterPro" id="IPR002346">
    <property type="entry name" value="Mopterin_DH_FAD-bd"/>
</dbReference>
<dbReference type="InterPro" id="IPR016169">
    <property type="entry name" value="FAD-bd_PCMH_sub2"/>
</dbReference>
<sequence length="169" mass="19629">PIGDLIIYFLALDAEISLKNERDRRIIKLRDFYIDYKVMDIEEGEIVEWLRINNKEKLFNFEKVARRKYMDIASVNSAISFDLNNDKIQNAHLSAGGVAPVPKYLEKTSNYLENKKISEDIIKEAVKIADSEISPIDDVRGSARYKRLLLRQLIYAHFLTLLPELEVLL</sequence>
<dbReference type="SMART" id="SM01092">
    <property type="entry name" value="CO_deh_flav_C"/>
    <property type="match status" value="1"/>
</dbReference>